<feature type="region of interest" description="Disordered" evidence="1">
    <location>
        <begin position="485"/>
        <end position="574"/>
    </location>
</feature>
<dbReference type="Gene3D" id="3.90.70.10">
    <property type="entry name" value="Cysteine proteinases"/>
    <property type="match status" value="1"/>
</dbReference>
<feature type="domain" description="Peptidase C19 ubiquitin carboxyl-terminal hydrolase" evidence="2">
    <location>
        <begin position="397"/>
        <end position="478"/>
    </location>
</feature>
<sequence>MNRTCCQTTSLGDITVEKGTAVVCDILSLHHDKTEASTASKKLLALSALLFRIRSQNEESSTRHGFGQEAAKKASTASKKLLALSALLFRIRSQNEESSTRHGFGQEAAKVPFLNLLLNHHFYSLVFNRKLPPRQRSYWSSVSVSPALCKRSQTEESSTRHGFGQEAAKKASTASKKLLALSALLFRIRSQNEESSTRHGFGQEAAKEASTASKKLLVLCVCPALCKRSQNEESSTRHGLAKRQLKKLPPRQRSYWSSVSVSPALCKRSQTEESSTRHGLAKRQLKKLPPRQRSCWPCPPCSLQKKSDRRVVHPARTRPGGNKRSFHRVKEVFGRKQSLKERRWGRVFVLKQQQTMSAVAPSARKGQKAEKEINHDESDKHFMIAYETATQRISKESDRKQTPIGHTGLVNVGNSCFIAAFGLYGLTDHIGQQLDRGHYTSSVANFATKDKEWLNFNDAICKPCDAPSSNKNVYILHYQQIHADSGSDAEAADSGTSHDSESSGESGTDSEDQDGSDAEAADSGTSHDSESSGESGTDREEDQDGSDAEAAGSGTPHDSESSGESGTDREEHQE</sequence>
<feature type="compositionally biased region" description="Acidic residues" evidence="1">
    <location>
        <begin position="508"/>
        <end position="520"/>
    </location>
</feature>
<dbReference type="Pfam" id="PF00443">
    <property type="entry name" value="UCH"/>
    <property type="match status" value="1"/>
</dbReference>
<dbReference type="PROSITE" id="PS00973">
    <property type="entry name" value="USP_2"/>
    <property type="match status" value="1"/>
</dbReference>
<dbReference type="InterPro" id="IPR038765">
    <property type="entry name" value="Papain-like_cys_pep_sf"/>
</dbReference>
<protein>
    <recommendedName>
        <fullName evidence="2">Peptidase C19 ubiquitin carboxyl-terminal hydrolase domain-containing protein</fullName>
    </recommendedName>
</protein>
<evidence type="ECO:0000313" key="3">
    <source>
        <dbReference type="EMBL" id="KAL3086320.1"/>
    </source>
</evidence>
<feature type="region of interest" description="Disordered" evidence="1">
    <location>
        <begin position="267"/>
        <end position="286"/>
    </location>
</feature>
<accession>A0ABD2J5W1</accession>
<dbReference type="Proteomes" id="UP001620645">
    <property type="component" value="Unassembled WGS sequence"/>
</dbReference>
<name>A0ABD2J5W1_HETSC</name>
<feature type="compositionally biased region" description="Low complexity" evidence="1">
    <location>
        <begin position="485"/>
        <end position="495"/>
    </location>
</feature>
<dbReference type="EMBL" id="JBICCN010000208">
    <property type="protein sequence ID" value="KAL3086320.1"/>
    <property type="molecule type" value="Genomic_DNA"/>
</dbReference>
<evidence type="ECO:0000256" key="1">
    <source>
        <dbReference type="SAM" id="MobiDB-lite"/>
    </source>
</evidence>
<feature type="region of interest" description="Disordered" evidence="1">
    <location>
        <begin position="233"/>
        <end position="252"/>
    </location>
</feature>
<dbReference type="SUPFAM" id="SSF54001">
    <property type="entry name" value="Cysteine proteinases"/>
    <property type="match status" value="1"/>
</dbReference>
<dbReference type="InterPro" id="IPR018200">
    <property type="entry name" value="USP_CS"/>
</dbReference>
<evidence type="ECO:0000313" key="4">
    <source>
        <dbReference type="Proteomes" id="UP001620645"/>
    </source>
</evidence>
<gene>
    <name evidence="3" type="ORF">niasHS_008618</name>
</gene>
<comment type="caution">
    <text evidence="3">The sequence shown here is derived from an EMBL/GenBank/DDBJ whole genome shotgun (WGS) entry which is preliminary data.</text>
</comment>
<dbReference type="CDD" id="cd02257">
    <property type="entry name" value="Peptidase_C19"/>
    <property type="match status" value="1"/>
</dbReference>
<evidence type="ECO:0000259" key="2">
    <source>
        <dbReference type="Pfam" id="PF00443"/>
    </source>
</evidence>
<keyword evidence="4" id="KW-1185">Reference proteome</keyword>
<proteinExistence type="predicted"/>
<dbReference type="AlphaFoldDB" id="A0ABD2J5W1"/>
<feature type="compositionally biased region" description="Basic residues" evidence="1">
    <location>
        <begin position="239"/>
        <end position="250"/>
    </location>
</feature>
<reference evidence="3 4" key="1">
    <citation type="submission" date="2024-10" db="EMBL/GenBank/DDBJ databases">
        <authorList>
            <person name="Kim D."/>
        </authorList>
    </citation>
    <scope>NUCLEOTIDE SEQUENCE [LARGE SCALE GENOMIC DNA]</scope>
    <source>
        <strain evidence="3">Taebaek</strain>
    </source>
</reference>
<organism evidence="3 4">
    <name type="scientific">Heterodera schachtii</name>
    <name type="common">Sugarbeet cyst nematode worm</name>
    <name type="synonym">Tylenchus schachtii</name>
    <dbReference type="NCBI Taxonomy" id="97005"/>
    <lineage>
        <taxon>Eukaryota</taxon>
        <taxon>Metazoa</taxon>
        <taxon>Ecdysozoa</taxon>
        <taxon>Nematoda</taxon>
        <taxon>Chromadorea</taxon>
        <taxon>Rhabditida</taxon>
        <taxon>Tylenchina</taxon>
        <taxon>Tylenchomorpha</taxon>
        <taxon>Tylenchoidea</taxon>
        <taxon>Heteroderidae</taxon>
        <taxon>Heteroderinae</taxon>
        <taxon>Heterodera</taxon>
    </lineage>
</organism>
<dbReference type="InterPro" id="IPR001394">
    <property type="entry name" value="Peptidase_C19_UCH"/>
</dbReference>